<protein>
    <recommendedName>
        <fullName evidence="4">SMODS and SLOG-associating 2TM effector domain-containing protein</fullName>
    </recommendedName>
</protein>
<dbReference type="EMBL" id="JASHID010000002">
    <property type="protein sequence ID" value="MDI9863508.1"/>
    <property type="molecule type" value="Genomic_DNA"/>
</dbReference>
<gene>
    <name evidence="2" type="ORF">QM480_04185</name>
</gene>
<proteinExistence type="predicted"/>
<dbReference type="RefSeq" id="WP_283368802.1">
    <property type="nucleotide sequence ID" value="NZ_JASHID010000002.1"/>
</dbReference>
<feature type="transmembrane region" description="Helical" evidence="1">
    <location>
        <begin position="56"/>
        <end position="80"/>
    </location>
</feature>
<organism evidence="2 3">
    <name type="scientific">Flectobacillus longus</name>
    <dbReference type="NCBI Taxonomy" id="2984207"/>
    <lineage>
        <taxon>Bacteria</taxon>
        <taxon>Pseudomonadati</taxon>
        <taxon>Bacteroidota</taxon>
        <taxon>Cytophagia</taxon>
        <taxon>Cytophagales</taxon>
        <taxon>Flectobacillaceae</taxon>
        <taxon>Flectobacillus</taxon>
    </lineage>
</organism>
<comment type="caution">
    <text evidence="2">The sequence shown here is derived from an EMBL/GenBank/DDBJ whole genome shotgun (WGS) entry which is preliminary data.</text>
</comment>
<reference evidence="2 3" key="1">
    <citation type="submission" date="2023-05" db="EMBL/GenBank/DDBJ databases">
        <title>Novel species of genus Flectobacillus isolated from stream in China.</title>
        <authorList>
            <person name="Lu H."/>
        </authorList>
    </citation>
    <scope>NUCLEOTIDE SEQUENCE [LARGE SCALE GENOMIC DNA]</scope>
    <source>
        <strain evidence="2 3">DC10W</strain>
    </source>
</reference>
<keyword evidence="1" id="KW-1133">Transmembrane helix</keyword>
<evidence type="ECO:0008006" key="4">
    <source>
        <dbReference type="Google" id="ProtNLM"/>
    </source>
</evidence>
<evidence type="ECO:0000256" key="1">
    <source>
        <dbReference type="SAM" id="Phobius"/>
    </source>
</evidence>
<keyword evidence="1" id="KW-0812">Transmembrane</keyword>
<name>A0ABT6YIT5_9BACT</name>
<sequence length="133" mass="14917">MKNSELPDEEVVKAIEYRLKTWGTMANLLQTCLIVFGFLTISTSICIASFSQDIGIFATKVLAAINTLLLTSITAFSLVTKASNVRNGWRHLSKAMYQYQAKSIDIKELIKAYEEGENMLGNVDFNYNQPKPD</sequence>
<feature type="transmembrane region" description="Helical" evidence="1">
    <location>
        <begin position="28"/>
        <end position="50"/>
    </location>
</feature>
<keyword evidence="1" id="KW-0472">Membrane</keyword>
<evidence type="ECO:0000313" key="2">
    <source>
        <dbReference type="EMBL" id="MDI9863508.1"/>
    </source>
</evidence>
<evidence type="ECO:0000313" key="3">
    <source>
        <dbReference type="Proteomes" id="UP001236569"/>
    </source>
</evidence>
<dbReference type="Proteomes" id="UP001236569">
    <property type="component" value="Unassembled WGS sequence"/>
</dbReference>
<accession>A0ABT6YIT5</accession>
<keyword evidence="3" id="KW-1185">Reference proteome</keyword>